<reference evidence="7" key="1">
    <citation type="journal article" date="2020" name="bioRxiv">
        <title>Comparative genomics of Chlamydomonas.</title>
        <authorList>
            <person name="Craig R.J."/>
            <person name="Hasan A.R."/>
            <person name="Ness R.W."/>
            <person name="Keightley P.D."/>
        </authorList>
    </citation>
    <scope>NUCLEOTIDE SEQUENCE</scope>
    <source>
        <strain evidence="7">CCAP 11/70</strain>
    </source>
</reference>
<dbReference type="AlphaFoldDB" id="A0A835XUI6"/>
<feature type="transmembrane region" description="Helical" evidence="5">
    <location>
        <begin position="162"/>
        <end position="183"/>
    </location>
</feature>
<keyword evidence="4 5" id="KW-0472">Membrane</keyword>
<proteinExistence type="predicted"/>
<feature type="transmembrane region" description="Helical" evidence="5">
    <location>
        <begin position="62"/>
        <end position="91"/>
    </location>
</feature>
<keyword evidence="2 5" id="KW-0812">Transmembrane</keyword>
<keyword evidence="3 5" id="KW-1133">Transmembrane helix</keyword>
<keyword evidence="8" id="KW-1185">Reference proteome</keyword>
<evidence type="ECO:0000259" key="6">
    <source>
        <dbReference type="PROSITE" id="PS50850"/>
    </source>
</evidence>
<feature type="transmembrane region" description="Helical" evidence="5">
    <location>
        <begin position="329"/>
        <end position="347"/>
    </location>
</feature>
<dbReference type="InterPro" id="IPR036259">
    <property type="entry name" value="MFS_trans_sf"/>
</dbReference>
<sequence length="458" mass="50948">MVVGGILIVSSSGPTDFALWAMFTAVQFIFGIGVGGEYPVASASANERAESCPKLQKRRGETVILVFSMQGLGNLVNTAVIIALMAVFGLYGPTYDRKSLELTWRLSYAIGLVPLIGILLYRIFHLRESAVWQQKQQALKAMGGAQSSGIQWRKLGLLLRYFWHRNFGTAVSWFVWDIAFYGNKLFQSTFIRIINPEASLIQVLGWTLLNSAVALAGYYTAALTIDRPWMGRMRMQVMGFAWMSLLFFICSLYYDTLIQPKWIHYFQFMYYFSSFWGQFGPNATTWLLPAELAPTELRSACHGFSAAAGKAGALLAGVLFGLVDNQSKFWISAWCGFAGVILTLITIPDTTGLDLHEGDKRWMAILEGHHDAYAGPAVSPKHLSLLERYVLGYGKNYRLDHETAHEEFGSLLKGNPVATANGNSDLDLELTGRSDVLRPVTSPPNTLVTAQSYQQYLH</sequence>
<feature type="transmembrane region" description="Helical" evidence="5">
    <location>
        <begin position="17"/>
        <end position="41"/>
    </location>
</feature>
<dbReference type="PANTHER" id="PTHR23508">
    <property type="entry name" value="CARBOXYLIC ACID TRANSPORTER PROTEIN HOMOLOG"/>
    <property type="match status" value="1"/>
</dbReference>
<dbReference type="InterPro" id="IPR005828">
    <property type="entry name" value="MFS_sugar_transport-like"/>
</dbReference>
<dbReference type="EMBL" id="JAEHOE010000053">
    <property type="protein sequence ID" value="KAG2491417.1"/>
    <property type="molecule type" value="Genomic_DNA"/>
</dbReference>
<evidence type="ECO:0000313" key="7">
    <source>
        <dbReference type="EMBL" id="KAG2491417.1"/>
    </source>
</evidence>
<dbReference type="InterPro" id="IPR020846">
    <property type="entry name" value="MFS_dom"/>
</dbReference>
<evidence type="ECO:0000256" key="4">
    <source>
        <dbReference type="ARBA" id="ARBA00023136"/>
    </source>
</evidence>
<dbReference type="SUPFAM" id="SSF103473">
    <property type="entry name" value="MFS general substrate transporter"/>
    <property type="match status" value="1"/>
</dbReference>
<feature type="domain" description="Major facilitator superfamily (MFS) profile" evidence="6">
    <location>
        <begin position="1"/>
        <end position="351"/>
    </location>
</feature>
<feature type="transmembrane region" description="Helical" evidence="5">
    <location>
        <begin position="237"/>
        <end position="256"/>
    </location>
</feature>
<dbReference type="OrthoDB" id="433512at2759"/>
<dbReference type="Pfam" id="PF00083">
    <property type="entry name" value="Sugar_tr"/>
    <property type="match status" value="2"/>
</dbReference>
<dbReference type="Gene3D" id="1.20.1250.20">
    <property type="entry name" value="MFS general substrate transporter like domains"/>
    <property type="match status" value="1"/>
</dbReference>
<accession>A0A835XUI6</accession>
<feature type="transmembrane region" description="Helical" evidence="5">
    <location>
        <begin position="300"/>
        <end position="323"/>
    </location>
</feature>
<feature type="transmembrane region" description="Helical" evidence="5">
    <location>
        <begin position="103"/>
        <end position="124"/>
    </location>
</feature>
<feature type="transmembrane region" description="Helical" evidence="5">
    <location>
        <begin position="203"/>
        <end position="225"/>
    </location>
</feature>
<dbReference type="GO" id="GO:0005886">
    <property type="term" value="C:plasma membrane"/>
    <property type="evidence" value="ECO:0007669"/>
    <property type="project" value="TreeGrafter"/>
</dbReference>
<protein>
    <recommendedName>
        <fullName evidence="6">Major facilitator superfamily (MFS) profile domain-containing protein</fullName>
    </recommendedName>
</protein>
<organism evidence="7 8">
    <name type="scientific">Edaphochlamys debaryana</name>
    <dbReference type="NCBI Taxonomy" id="47281"/>
    <lineage>
        <taxon>Eukaryota</taxon>
        <taxon>Viridiplantae</taxon>
        <taxon>Chlorophyta</taxon>
        <taxon>core chlorophytes</taxon>
        <taxon>Chlorophyceae</taxon>
        <taxon>CS clade</taxon>
        <taxon>Chlamydomonadales</taxon>
        <taxon>Chlamydomonadales incertae sedis</taxon>
        <taxon>Edaphochlamys</taxon>
    </lineage>
</organism>
<evidence type="ECO:0000256" key="1">
    <source>
        <dbReference type="ARBA" id="ARBA00004141"/>
    </source>
</evidence>
<evidence type="ECO:0000256" key="2">
    <source>
        <dbReference type="ARBA" id="ARBA00022692"/>
    </source>
</evidence>
<evidence type="ECO:0000313" key="8">
    <source>
        <dbReference type="Proteomes" id="UP000612055"/>
    </source>
</evidence>
<comment type="subcellular location">
    <subcellularLocation>
        <location evidence="1">Membrane</location>
        <topology evidence="1">Multi-pass membrane protein</topology>
    </subcellularLocation>
</comment>
<name>A0A835XUI6_9CHLO</name>
<dbReference type="Proteomes" id="UP000612055">
    <property type="component" value="Unassembled WGS sequence"/>
</dbReference>
<dbReference type="PANTHER" id="PTHR23508:SF10">
    <property type="entry name" value="CARBOXYLIC ACID TRANSPORTER PROTEIN HOMOLOG"/>
    <property type="match status" value="1"/>
</dbReference>
<evidence type="ECO:0000256" key="3">
    <source>
        <dbReference type="ARBA" id="ARBA00022989"/>
    </source>
</evidence>
<evidence type="ECO:0000256" key="5">
    <source>
        <dbReference type="SAM" id="Phobius"/>
    </source>
</evidence>
<dbReference type="GO" id="GO:0046943">
    <property type="term" value="F:carboxylic acid transmembrane transporter activity"/>
    <property type="evidence" value="ECO:0007669"/>
    <property type="project" value="TreeGrafter"/>
</dbReference>
<dbReference type="PROSITE" id="PS50850">
    <property type="entry name" value="MFS"/>
    <property type="match status" value="1"/>
</dbReference>
<comment type="caution">
    <text evidence="7">The sequence shown here is derived from an EMBL/GenBank/DDBJ whole genome shotgun (WGS) entry which is preliminary data.</text>
</comment>
<gene>
    <name evidence="7" type="ORF">HYH03_010206</name>
</gene>